<keyword evidence="10 11" id="KW-0275">Fatty acid biosynthesis</keyword>
<evidence type="ECO:0000313" key="13">
    <source>
        <dbReference type="EMBL" id="GMS93373.1"/>
    </source>
</evidence>
<evidence type="ECO:0000256" key="10">
    <source>
        <dbReference type="ARBA" id="ARBA00023160"/>
    </source>
</evidence>
<gene>
    <name evidence="13" type="ORF">PENTCL1PPCAC_15548</name>
</gene>
<comment type="caution">
    <text evidence="13">The sequence shown here is derived from an EMBL/GenBank/DDBJ whole genome shotgun (WGS) entry which is preliminary data.</text>
</comment>
<keyword evidence="8" id="KW-0443">Lipid metabolism</keyword>
<comment type="domain">
    <text evidence="11">The histidine box domains are involved in binding the catalytic metal ions.</text>
</comment>
<keyword evidence="14" id="KW-1185">Reference proteome</keyword>
<organism evidence="13 14">
    <name type="scientific">Pristionchus entomophagus</name>
    <dbReference type="NCBI Taxonomy" id="358040"/>
    <lineage>
        <taxon>Eukaryota</taxon>
        <taxon>Metazoa</taxon>
        <taxon>Ecdysozoa</taxon>
        <taxon>Nematoda</taxon>
        <taxon>Chromadorea</taxon>
        <taxon>Rhabditida</taxon>
        <taxon>Rhabditina</taxon>
        <taxon>Diplogasteromorpha</taxon>
        <taxon>Diplogasteroidea</taxon>
        <taxon>Neodiplogasteridae</taxon>
        <taxon>Pristionchus</taxon>
    </lineage>
</organism>
<feature type="transmembrane region" description="Helical" evidence="12">
    <location>
        <begin position="45"/>
        <end position="65"/>
    </location>
</feature>
<comment type="similarity">
    <text evidence="2 11">Belongs to the fatty acid desaturase type 1 family.</text>
</comment>
<dbReference type="CDD" id="cd03505">
    <property type="entry name" value="Delta9-FADS-like"/>
    <property type="match status" value="1"/>
</dbReference>
<keyword evidence="9 12" id="KW-0472">Membrane</keyword>
<evidence type="ECO:0000256" key="7">
    <source>
        <dbReference type="ARBA" id="ARBA00023002"/>
    </source>
</evidence>
<evidence type="ECO:0000256" key="2">
    <source>
        <dbReference type="ARBA" id="ARBA00009295"/>
    </source>
</evidence>
<sequence length="330" mass="38764">MTVYEKGEIADERDCYLAVELKEIEQMNEEAAKKQYKWEIIWEKVALQIAIHLGALYGLYLTLTVANPKTFIWGFLVSIWAGNSITAGAHRLWTHKSYKVSYDWRHAAGVARYCVFEGDVIDWSRDHRTHHKWSDSDADPHNINRGFFFSHMGWLMLRKHPKVKEMGSKVDMSDLYADPILRFQQKYYGRLVMLTILILTAVPHYYWGETIWNSFFIAAVLRLVVQLHGTWAINSFAHTVGWKPFDTKITAVDSFFVSLFTNGEAWHNYHHTFPQDYRTSEYMWKANTSAMMIDFFAYMGWVWDRKSMSKEAIERQKMHKGDHSRHLTAA</sequence>
<keyword evidence="4 11" id="KW-0812">Transmembrane</keyword>
<evidence type="ECO:0000313" key="14">
    <source>
        <dbReference type="Proteomes" id="UP001432027"/>
    </source>
</evidence>
<dbReference type="PANTHER" id="PTHR11351">
    <property type="entry name" value="ACYL-COA DESATURASE"/>
    <property type="match status" value="1"/>
</dbReference>
<evidence type="ECO:0000256" key="11">
    <source>
        <dbReference type="RuleBase" id="RU000581"/>
    </source>
</evidence>
<comment type="cofactor">
    <cofactor evidence="11">
        <name>Fe(2+)</name>
        <dbReference type="ChEBI" id="CHEBI:29033"/>
    </cofactor>
</comment>
<keyword evidence="7 11" id="KW-0560">Oxidoreductase</keyword>
<evidence type="ECO:0000256" key="8">
    <source>
        <dbReference type="ARBA" id="ARBA00023098"/>
    </source>
</evidence>
<evidence type="ECO:0000256" key="1">
    <source>
        <dbReference type="ARBA" id="ARBA00004141"/>
    </source>
</evidence>
<dbReference type="EMBL" id="BTSX01000004">
    <property type="protein sequence ID" value="GMS93373.1"/>
    <property type="molecule type" value="Genomic_DNA"/>
</dbReference>
<reference evidence="13" key="1">
    <citation type="submission" date="2023-10" db="EMBL/GenBank/DDBJ databases">
        <title>Genome assembly of Pristionchus species.</title>
        <authorList>
            <person name="Yoshida K."/>
            <person name="Sommer R.J."/>
        </authorList>
    </citation>
    <scope>NUCLEOTIDE SEQUENCE</scope>
    <source>
        <strain evidence="13">RS0144</strain>
    </source>
</reference>
<accession>A0AAV5TGP3</accession>
<evidence type="ECO:0000256" key="9">
    <source>
        <dbReference type="ARBA" id="ARBA00023136"/>
    </source>
</evidence>
<feature type="transmembrane region" description="Helical" evidence="12">
    <location>
        <begin position="71"/>
        <end position="89"/>
    </location>
</feature>
<evidence type="ECO:0000256" key="6">
    <source>
        <dbReference type="ARBA" id="ARBA00022989"/>
    </source>
</evidence>
<keyword evidence="5" id="KW-0276">Fatty acid metabolism</keyword>
<evidence type="ECO:0000256" key="3">
    <source>
        <dbReference type="ARBA" id="ARBA00022516"/>
    </source>
</evidence>
<dbReference type="PANTHER" id="PTHR11351:SF31">
    <property type="entry name" value="DESATURASE 1, ISOFORM A-RELATED"/>
    <property type="match status" value="1"/>
</dbReference>
<feature type="transmembrane region" description="Helical" evidence="12">
    <location>
        <begin position="187"/>
        <end position="207"/>
    </location>
</feature>
<evidence type="ECO:0000256" key="12">
    <source>
        <dbReference type="SAM" id="Phobius"/>
    </source>
</evidence>
<evidence type="ECO:0000256" key="5">
    <source>
        <dbReference type="ARBA" id="ARBA00022832"/>
    </source>
</evidence>
<keyword evidence="6 12" id="KW-1133">Transmembrane helix</keyword>
<dbReference type="GO" id="GO:0005789">
    <property type="term" value="C:endoplasmic reticulum membrane"/>
    <property type="evidence" value="ECO:0007669"/>
    <property type="project" value="TreeGrafter"/>
</dbReference>
<dbReference type="GO" id="GO:0006636">
    <property type="term" value="P:unsaturated fatty acid biosynthetic process"/>
    <property type="evidence" value="ECO:0007669"/>
    <property type="project" value="TreeGrafter"/>
</dbReference>
<dbReference type="InterPro" id="IPR015876">
    <property type="entry name" value="Acyl-CoA_DS"/>
</dbReference>
<proteinExistence type="inferred from homology"/>
<feature type="non-terminal residue" evidence="13">
    <location>
        <position position="330"/>
    </location>
</feature>
<protein>
    <recommendedName>
        <fullName evidence="15">Fatty acid desaturase domain-containing protein</fullName>
    </recommendedName>
</protein>
<evidence type="ECO:0008006" key="15">
    <source>
        <dbReference type="Google" id="ProtNLM"/>
    </source>
</evidence>
<dbReference type="Proteomes" id="UP001432027">
    <property type="component" value="Unassembled WGS sequence"/>
</dbReference>
<dbReference type="GO" id="GO:0005506">
    <property type="term" value="F:iron ion binding"/>
    <property type="evidence" value="ECO:0007669"/>
    <property type="project" value="TreeGrafter"/>
</dbReference>
<dbReference type="PRINTS" id="PR00075">
    <property type="entry name" value="FACDDSATRASE"/>
</dbReference>
<keyword evidence="3 11" id="KW-0444">Lipid biosynthesis</keyword>
<dbReference type="GO" id="GO:0004768">
    <property type="term" value="F:stearoyl-CoA 9-desaturase activity"/>
    <property type="evidence" value="ECO:0007669"/>
    <property type="project" value="TreeGrafter"/>
</dbReference>
<comment type="subcellular location">
    <subcellularLocation>
        <location evidence="1">Membrane</location>
        <topology evidence="1">Multi-pass membrane protein</topology>
    </subcellularLocation>
</comment>
<name>A0AAV5TGP3_9BILA</name>
<dbReference type="AlphaFoldDB" id="A0AAV5TGP3"/>
<evidence type="ECO:0000256" key="4">
    <source>
        <dbReference type="ARBA" id="ARBA00022692"/>
    </source>
</evidence>